<dbReference type="EMBL" id="CAJOAY010016379">
    <property type="protein sequence ID" value="CAF4300271.1"/>
    <property type="molecule type" value="Genomic_DNA"/>
</dbReference>
<dbReference type="AlphaFoldDB" id="A0A820HUI2"/>
<dbReference type="Proteomes" id="UP000663881">
    <property type="component" value="Unassembled WGS sequence"/>
</dbReference>
<proteinExistence type="predicted"/>
<accession>A0A820HUI2</accession>
<protein>
    <submittedName>
        <fullName evidence="1">Uncharacterized protein</fullName>
    </submittedName>
</protein>
<feature type="non-terminal residue" evidence="1">
    <location>
        <position position="195"/>
    </location>
</feature>
<organism evidence="1 2">
    <name type="scientific">Adineta steineri</name>
    <dbReference type="NCBI Taxonomy" id="433720"/>
    <lineage>
        <taxon>Eukaryota</taxon>
        <taxon>Metazoa</taxon>
        <taxon>Spiralia</taxon>
        <taxon>Gnathifera</taxon>
        <taxon>Rotifera</taxon>
        <taxon>Eurotatoria</taxon>
        <taxon>Bdelloidea</taxon>
        <taxon>Adinetida</taxon>
        <taxon>Adinetidae</taxon>
        <taxon>Adineta</taxon>
    </lineage>
</organism>
<name>A0A820HUI2_9BILA</name>
<evidence type="ECO:0000313" key="1">
    <source>
        <dbReference type="EMBL" id="CAF4300271.1"/>
    </source>
</evidence>
<reference evidence="1" key="1">
    <citation type="submission" date="2021-02" db="EMBL/GenBank/DDBJ databases">
        <authorList>
            <person name="Nowell W R."/>
        </authorList>
    </citation>
    <scope>NUCLEOTIDE SEQUENCE</scope>
</reference>
<gene>
    <name evidence="1" type="ORF">OKA104_LOCUS46166</name>
</gene>
<comment type="caution">
    <text evidence="1">The sequence shown here is derived from an EMBL/GenBank/DDBJ whole genome shotgun (WGS) entry which is preliminary data.</text>
</comment>
<evidence type="ECO:0000313" key="2">
    <source>
        <dbReference type="Proteomes" id="UP000663881"/>
    </source>
</evidence>
<sequence length="195" mass="22686">TRILCPFCGEFLSRPNLPNIQQLKQDINRRTRDDNSDDTSSLRSRFSRTFNRVILRKQNMINNNGRTIGHEPDQSMSNIKMPAIVNTQEKFTSSTSLPVTATTASIVPSVKIYDCDSFQDLINEENPAHDQISAFFSQFYMNFDYMIQTLTLTDNLKQIDWKFLQIIHDYIIKNSDKLFRFVLKTIASCCIREVR</sequence>